<evidence type="ECO:0000313" key="1">
    <source>
        <dbReference type="EMBL" id="KAK7496571.1"/>
    </source>
</evidence>
<proteinExistence type="predicted"/>
<reference evidence="1 2" key="1">
    <citation type="journal article" date="2023" name="Sci. Data">
        <title>Genome assembly of the Korean intertidal mud-creeper Batillaria attramentaria.</title>
        <authorList>
            <person name="Patra A.K."/>
            <person name="Ho P.T."/>
            <person name="Jun S."/>
            <person name="Lee S.J."/>
            <person name="Kim Y."/>
            <person name="Won Y.J."/>
        </authorList>
    </citation>
    <scope>NUCLEOTIDE SEQUENCE [LARGE SCALE GENOMIC DNA]</scope>
    <source>
        <strain evidence="1">Wonlab-2016</strain>
    </source>
</reference>
<dbReference type="EMBL" id="JACVVK020000066">
    <property type="protein sequence ID" value="KAK7496571.1"/>
    <property type="molecule type" value="Genomic_DNA"/>
</dbReference>
<gene>
    <name evidence="1" type="ORF">BaRGS_00012223</name>
</gene>
<sequence>MGRKEDHTLCVKHFVYPPYLIAGRLFVRRSFHTDTRPNRCLSTQPRVEMPDAWGGQCPMKSSLTQCSLTENSVGIATKKIPTDGAVMPYRHAMLKPTVTEVDTFPAIIRITMPLEMTEEKVSAEVRPLKPEIT</sequence>
<protein>
    <submittedName>
        <fullName evidence="1">Uncharacterized protein</fullName>
    </submittedName>
</protein>
<dbReference type="Proteomes" id="UP001519460">
    <property type="component" value="Unassembled WGS sequence"/>
</dbReference>
<accession>A0ABD0LAH9</accession>
<organism evidence="1 2">
    <name type="scientific">Batillaria attramentaria</name>
    <dbReference type="NCBI Taxonomy" id="370345"/>
    <lineage>
        <taxon>Eukaryota</taxon>
        <taxon>Metazoa</taxon>
        <taxon>Spiralia</taxon>
        <taxon>Lophotrochozoa</taxon>
        <taxon>Mollusca</taxon>
        <taxon>Gastropoda</taxon>
        <taxon>Caenogastropoda</taxon>
        <taxon>Sorbeoconcha</taxon>
        <taxon>Cerithioidea</taxon>
        <taxon>Batillariidae</taxon>
        <taxon>Batillaria</taxon>
    </lineage>
</organism>
<comment type="caution">
    <text evidence="1">The sequence shown here is derived from an EMBL/GenBank/DDBJ whole genome shotgun (WGS) entry which is preliminary data.</text>
</comment>
<keyword evidence="2" id="KW-1185">Reference proteome</keyword>
<evidence type="ECO:0000313" key="2">
    <source>
        <dbReference type="Proteomes" id="UP001519460"/>
    </source>
</evidence>
<name>A0ABD0LAH9_9CAEN</name>
<dbReference type="AlphaFoldDB" id="A0ABD0LAH9"/>